<keyword evidence="3" id="KW-1185">Reference proteome</keyword>
<dbReference type="Proteomes" id="UP000559256">
    <property type="component" value="Unassembled WGS sequence"/>
</dbReference>
<dbReference type="EMBL" id="JAACJM010000012">
    <property type="protein sequence ID" value="KAF5370061.1"/>
    <property type="molecule type" value="Genomic_DNA"/>
</dbReference>
<comment type="caution">
    <text evidence="2">The sequence shown here is derived from an EMBL/GenBank/DDBJ whole genome shotgun (WGS) entry which is preliminary data.</text>
</comment>
<accession>A0A8H5GS62</accession>
<evidence type="ECO:0000313" key="2">
    <source>
        <dbReference type="EMBL" id="KAF5370061.1"/>
    </source>
</evidence>
<feature type="region of interest" description="Disordered" evidence="1">
    <location>
        <begin position="324"/>
        <end position="356"/>
    </location>
</feature>
<organism evidence="2 3">
    <name type="scientific">Tetrapyrgos nigripes</name>
    <dbReference type="NCBI Taxonomy" id="182062"/>
    <lineage>
        <taxon>Eukaryota</taxon>
        <taxon>Fungi</taxon>
        <taxon>Dikarya</taxon>
        <taxon>Basidiomycota</taxon>
        <taxon>Agaricomycotina</taxon>
        <taxon>Agaricomycetes</taxon>
        <taxon>Agaricomycetidae</taxon>
        <taxon>Agaricales</taxon>
        <taxon>Marasmiineae</taxon>
        <taxon>Marasmiaceae</taxon>
        <taxon>Tetrapyrgos</taxon>
    </lineage>
</organism>
<dbReference type="AlphaFoldDB" id="A0A8H5GS62"/>
<name>A0A8H5GS62_9AGAR</name>
<evidence type="ECO:0000256" key="1">
    <source>
        <dbReference type="SAM" id="MobiDB-lite"/>
    </source>
</evidence>
<gene>
    <name evidence="2" type="ORF">D9758_001380</name>
</gene>
<protein>
    <submittedName>
        <fullName evidence="2">Uncharacterized protein</fullName>
    </submittedName>
</protein>
<proteinExistence type="predicted"/>
<reference evidence="2 3" key="1">
    <citation type="journal article" date="2020" name="ISME J.">
        <title>Uncovering the hidden diversity of litter-decomposition mechanisms in mushroom-forming fungi.</title>
        <authorList>
            <person name="Floudas D."/>
            <person name="Bentzer J."/>
            <person name="Ahren D."/>
            <person name="Johansson T."/>
            <person name="Persson P."/>
            <person name="Tunlid A."/>
        </authorList>
    </citation>
    <scope>NUCLEOTIDE SEQUENCE [LARGE SCALE GENOMIC DNA]</scope>
    <source>
        <strain evidence="2 3">CBS 291.85</strain>
    </source>
</reference>
<evidence type="ECO:0000313" key="3">
    <source>
        <dbReference type="Proteomes" id="UP000559256"/>
    </source>
</evidence>
<dbReference type="OrthoDB" id="359154at2759"/>
<sequence>MPLHRLTRADIARAVTKSPWTQDFRHLLPVNKHLKRLLRFPHYERFSAKLVPAKDRIKYWNVVPGDQVRLMGDKRSTIHEVQAINKFRNRVYLRDLQPQSQSQADQQQPKGKNYHYSQCQLYLGEYDLPPKDGEGSPRNVPVFAKRIATSAPFWNTYLHRYQWSRFAVNTIPAIPSLKGQRIDIPWPKREPRRHADSTIYDTSKEEVAKVTYKLPPFISTLKGLIPKMPTEKQFLRAVFNPHRTPFYGDTQPPVEMFLSKELSNPHSRDKKQRRWQQYKLYKKNLLQELVDAEIKANPARPHSEARVEAEFRWKRQLEEERMEKMKQRSVASGQAAKDEWRARRKARKAEKERQKLTALTLEAAPNQFIPKGMTV</sequence>